<evidence type="ECO:0000256" key="2">
    <source>
        <dbReference type="ARBA" id="ARBA00023274"/>
    </source>
</evidence>
<feature type="compositionally biased region" description="Acidic residues" evidence="4">
    <location>
        <begin position="121"/>
        <end position="134"/>
    </location>
</feature>
<evidence type="ECO:0000256" key="4">
    <source>
        <dbReference type="SAM" id="MobiDB-lite"/>
    </source>
</evidence>
<dbReference type="GO" id="GO:0006412">
    <property type="term" value="P:translation"/>
    <property type="evidence" value="ECO:0007669"/>
    <property type="project" value="InterPro"/>
</dbReference>
<dbReference type="InterPro" id="IPR000307">
    <property type="entry name" value="Ribosomal_bS16"/>
</dbReference>
<dbReference type="EMBL" id="DS990238">
    <property type="protein sequence ID" value="EEQ54361.1"/>
    <property type="molecule type" value="Genomic_DNA"/>
</dbReference>
<dbReference type="GO" id="GO:0005737">
    <property type="term" value="C:cytoplasm"/>
    <property type="evidence" value="ECO:0007669"/>
    <property type="project" value="UniProtKB-ARBA"/>
</dbReference>
<dbReference type="Gene3D" id="3.30.1320.10">
    <property type="match status" value="1"/>
</dbReference>
<keyword evidence="1 5" id="KW-0689">Ribosomal protein</keyword>
<organism evidence="5">
    <name type="scientific">Bifidobacterium longum subsp. infantis CCUG 52486</name>
    <dbReference type="NCBI Taxonomy" id="537937"/>
    <lineage>
        <taxon>Bacteria</taxon>
        <taxon>Bacillati</taxon>
        <taxon>Actinomycetota</taxon>
        <taxon>Actinomycetes</taxon>
        <taxon>Bifidobacteriales</taxon>
        <taxon>Bifidobacteriaceae</taxon>
        <taxon>Bifidobacterium</taxon>
    </lineage>
</organism>
<gene>
    <name evidence="5" type="primary">rpsP</name>
    <name evidence="5" type="ORF">BLIG_00310</name>
</gene>
<dbReference type="NCBIfam" id="TIGR00002">
    <property type="entry name" value="S16"/>
    <property type="match status" value="1"/>
</dbReference>
<dbReference type="AlphaFoldDB" id="C5E8N9"/>
<dbReference type="Pfam" id="PF00886">
    <property type="entry name" value="Ribosomal_S16"/>
    <property type="match status" value="1"/>
</dbReference>
<dbReference type="Proteomes" id="UP000005084">
    <property type="component" value="Unassembled WGS sequence"/>
</dbReference>
<keyword evidence="2" id="KW-0687">Ribonucleoprotein</keyword>
<dbReference type="NCBIfam" id="NF011093">
    <property type="entry name" value="PRK14520.1"/>
    <property type="match status" value="1"/>
</dbReference>
<dbReference type="InterPro" id="IPR023803">
    <property type="entry name" value="Ribosomal_bS16_dom_sf"/>
</dbReference>
<sequence length="134" mass="14151">MVVVDSRKKRDGKVIEEIGTYNPNTQPSTIQIKSDRAQYWLGVGAQPSEPVFKLLNITGDWQKYKGLEGAEGTLKTVEAGPDAEARIAAVEDQAQKLKAAKSEAAAKAKAEAEAAAAAEEAPAEEAAEEAPAEA</sequence>
<dbReference type="GO" id="GO:0003735">
    <property type="term" value="F:structural constituent of ribosome"/>
    <property type="evidence" value="ECO:0007669"/>
    <property type="project" value="InterPro"/>
</dbReference>
<name>C5E8N9_BIFLI</name>
<dbReference type="PANTHER" id="PTHR12919">
    <property type="entry name" value="30S RIBOSOMAL PROTEIN S16"/>
    <property type="match status" value="1"/>
</dbReference>
<dbReference type="HOGENOM" id="CLU_100590_1_1_11"/>
<dbReference type="GO" id="GO:0015935">
    <property type="term" value="C:small ribosomal subunit"/>
    <property type="evidence" value="ECO:0007669"/>
    <property type="project" value="TreeGrafter"/>
</dbReference>
<proteinExistence type="predicted"/>
<feature type="region of interest" description="Disordered" evidence="4">
    <location>
        <begin position="111"/>
        <end position="134"/>
    </location>
</feature>
<accession>C5E8N9</accession>
<dbReference type="SUPFAM" id="SSF54565">
    <property type="entry name" value="Ribosomal protein S16"/>
    <property type="match status" value="1"/>
</dbReference>
<evidence type="ECO:0000313" key="5">
    <source>
        <dbReference type="EMBL" id="EEQ54361.1"/>
    </source>
</evidence>
<dbReference type="PANTHER" id="PTHR12919:SF20">
    <property type="entry name" value="SMALL RIBOSOMAL SUBUNIT PROTEIN BS16M"/>
    <property type="match status" value="1"/>
</dbReference>
<reference evidence="5" key="1">
    <citation type="submission" date="2008-08" db="EMBL/GenBank/DDBJ databases">
        <title>Annotation of Bifidobacterium longum subsp. infantis CCUG 52486.</title>
        <authorList>
            <consortium name="The Broad Institute Genome Sequencing Platform"/>
            <person name="Gougoulias C."/>
            <person name="Tuohy K.M."/>
            <person name="Gibson G.R."/>
            <person name="Ward D."/>
            <person name="Mehta T."/>
            <person name="Young S."/>
            <person name="Jaffe D."/>
            <person name="Gnerre S."/>
            <person name="Berlin A."/>
            <person name="Heiman D."/>
            <person name="Hepburn T."/>
            <person name="Shea T."/>
            <person name="Sykes S."/>
            <person name="Alvarado L."/>
            <person name="Kodira C."/>
            <person name="Borodovsky M."/>
            <person name="Lander E."/>
            <person name="Galagan J."/>
            <person name="Nusbaum C."/>
            <person name="Birren B."/>
        </authorList>
    </citation>
    <scope>NUCLEOTIDE SEQUENCE [LARGE SCALE GENOMIC DNA]</scope>
    <source>
        <strain evidence="5">CCUG 52486</strain>
    </source>
</reference>
<evidence type="ECO:0000256" key="1">
    <source>
        <dbReference type="ARBA" id="ARBA00022980"/>
    </source>
</evidence>
<evidence type="ECO:0000256" key="3">
    <source>
        <dbReference type="ARBA" id="ARBA00035310"/>
    </source>
</evidence>
<protein>
    <recommendedName>
        <fullName evidence="3">30S ribosomal protein S16</fullName>
    </recommendedName>
</protein>